<feature type="transmembrane region" description="Helical" evidence="13">
    <location>
        <begin position="83"/>
        <end position="104"/>
    </location>
</feature>
<dbReference type="PATRIC" id="fig|265726.11.peg.2122"/>
<dbReference type="InterPro" id="IPR052168">
    <property type="entry name" value="Cytochrome_b561_oxidase"/>
</dbReference>
<evidence type="ECO:0000256" key="6">
    <source>
        <dbReference type="ARBA" id="ARBA00022692"/>
    </source>
</evidence>
<dbReference type="RefSeq" id="WP_046219300.1">
    <property type="nucleotide sequence ID" value="NZ_JWYV01000002.1"/>
</dbReference>
<evidence type="ECO:0000256" key="8">
    <source>
        <dbReference type="ARBA" id="ARBA00022982"/>
    </source>
</evidence>
<evidence type="ECO:0000256" key="1">
    <source>
        <dbReference type="ARBA" id="ARBA00001970"/>
    </source>
</evidence>
<evidence type="ECO:0000256" key="12">
    <source>
        <dbReference type="ARBA" id="ARBA00037975"/>
    </source>
</evidence>
<evidence type="ECO:0000259" key="14">
    <source>
        <dbReference type="Pfam" id="PF01292"/>
    </source>
</evidence>
<evidence type="ECO:0000256" key="4">
    <source>
        <dbReference type="ARBA" id="ARBA00022475"/>
    </source>
</evidence>
<comment type="subcellular location">
    <subcellularLocation>
        <location evidence="2">Cell membrane</location>
        <topology evidence="2">Multi-pass membrane protein</topology>
    </subcellularLocation>
</comment>
<comment type="caution">
    <text evidence="15">The sequence shown here is derived from an EMBL/GenBank/DDBJ whole genome shotgun (WGS) entry which is preliminary data.</text>
</comment>
<evidence type="ECO:0000256" key="10">
    <source>
        <dbReference type="ARBA" id="ARBA00023004"/>
    </source>
</evidence>
<evidence type="ECO:0000313" key="16">
    <source>
        <dbReference type="Proteomes" id="UP000033633"/>
    </source>
</evidence>
<keyword evidence="5" id="KW-0349">Heme</keyword>
<evidence type="ECO:0000256" key="13">
    <source>
        <dbReference type="SAM" id="Phobius"/>
    </source>
</evidence>
<keyword evidence="8" id="KW-0249">Electron transport</keyword>
<name>A0A0F5VGH8_9GAMM</name>
<dbReference type="Pfam" id="PF01292">
    <property type="entry name" value="Ni_hydr_CYTB"/>
    <property type="match status" value="1"/>
</dbReference>
<reference evidence="15 16" key="1">
    <citation type="submission" date="2014-12" db="EMBL/GenBank/DDBJ databases">
        <title>Mercury Reductase activity and rhizosphere competence traits in the genome of root associated Photobacterium halotolerans MELD1.</title>
        <authorList>
            <person name="Mathew D.C."/>
            <person name="Huang C.-C."/>
        </authorList>
    </citation>
    <scope>NUCLEOTIDE SEQUENCE [LARGE SCALE GENOMIC DNA]</scope>
    <source>
        <strain evidence="15 16">MELD1</strain>
    </source>
</reference>
<comment type="similarity">
    <text evidence="12">Belongs to the cytochrome b561 family.</text>
</comment>
<evidence type="ECO:0000256" key="5">
    <source>
        <dbReference type="ARBA" id="ARBA00022617"/>
    </source>
</evidence>
<proteinExistence type="inferred from homology"/>
<feature type="domain" description="Cytochrome b561 bacterial/Ni-hydrogenase" evidence="14">
    <location>
        <begin position="9"/>
        <end position="175"/>
    </location>
</feature>
<dbReference type="GO" id="GO:0005886">
    <property type="term" value="C:plasma membrane"/>
    <property type="evidence" value="ECO:0007669"/>
    <property type="project" value="UniProtKB-SubCell"/>
</dbReference>
<comment type="cofactor">
    <cofactor evidence="1">
        <name>heme b</name>
        <dbReference type="ChEBI" id="CHEBI:60344"/>
    </cofactor>
</comment>
<evidence type="ECO:0000256" key="3">
    <source>
        <dbReference type="ARBA" id="ARBA00022448"/>
    </source>
</evidence>
<dbReference type="EMBL" id="JWYV01000002">
    <property type="protein sequence ID" value="KKD00932.1"/>
    <property type="molecule type" value="Genomic_DNA"/>
</dbReference>
<dbReference type="STRING" id="265726.KY46_03850"/>
<sequence length="176" mass="19975">MSVLDNAQRYGAISRFLHWGVAVLLLWQFLSAATHALLEDSWLDELMWATHKPLGFLLLVIIALRLVWALLNLSRRPAAVSRLAALGHQALYALMIVIPVLALIRQYGSGRAFSPFGIPLMDGFDSEKIEWMVGLGNLLHGELAWLLLAFTLGHIVMAFWHRIRKSHEDVLARMWR</sequence>
<evidence type="ECO:0000256" key="7">
    <source>
        <dbReference type="ARBA" id="ARBA00022723"/>
    </source>
</evidence>
<dbReference type="GO" id="GO:0022904">
    <property type="term" value="P:respiratory electron transport chain"/>
    <property type="evidence" value="ECO:0007669"/>
    <property type="project" value="InterPro"/>
</dbReference>
<protein>
    <submittedName>
        <fullName evidence="15">Cytochrome B561</fullName>
    </submittedName>
</protein>
<keyword evidence="9 13" id="KW-1133">Transmembrane helix</keyword>
<feature type="transmembrane region" description="Helical" evidence="13">
    <location>
        <begin position="143"/>
        <end position="160"/>
    </location>
</feature>
<accession>A0A0F5VGH8</accession>
<dbReference type="InterPro" id="IPR011577">
    <property type="entry name" value="Cyt_b561_bac/Ni-Hgenase"/>
</dbReference>
<evidence type="ECO:0000256" key="2">
    <source>
        <dbReference type="ARBA" id="ARBA00004651"/>
    </source>
</evidence>
<keyword evidence="10" id="KW-0408">Iron</keyword>
<dbReference type="InterPro" id="IPR016174">
    <property type="entry name" value="Di-haem_cyt_TM"/>
</dbReference>
<keyword evidence="4" id="KW-1003">Cell membrane</keyword>
<evidence type="ECO:0000256" key="11">
    <source>
        <dbReference type="ARBA" id="ARBA00023136"/>
    </source>
</evidence>
<dbReference type="OrthoDB" id="9793784at2"/>
<dbReference type="PANTHER" id="PTHR30529">
    <property type="entry name" value="CYTOCHROME B561"/>
    <property type="match status" value="1"/>
</dbReference>
<keyword evidence="16" id="KW-1185">Reference proteome</keyword>
<feature type="transmembrane region" description="Helical" evidence="13">
    <location>
        <begin position="12"/>
        <end position="33"/>
    </location>
</feature>
<keyword evidence="7" id="KW-0479">Metal-binding</keyword>
<dbReference type="PANTHER" id="PTHR30529:SF1">
    <property type="entry name" value="CYTOCHROME B561 HOMOLOG 2"/>
    <property type="match status" value="1"/>
</dbReference>
<dbReference type="GO" id="GO:0020037">
    <property type="term" value="F:heme binding"/>
    <property type="evidence" value="ECO:0007669"/>
    <property type="project" value="TreeGrafter"/>
</dbReference>
<evidence type="ECO:0000313" key="15">
    <source>
        <dbReference type="EMBL" id="KKD00932.1"/>
    </source>
</evidence>
<keyword evidence="6 13" id="KW-0812">Transmembrane</keyword>
<dbReference type="AlphaFoldDB" id="A0A0F5VGH8"/>
<keyword evidence="3" id="KW-0813">Transport</keyword>
<dbReference type="Proteomes" id="UP000033633">
    <property type="component" value="Unassembled WGS sequence"/>
</dbReference>
<evidence type="ECO:0000256" key="9">
    <source>
        <dbReference type="ARBA" id="ARBA00022989"/>
    </source>
</evidence>
<gene>
    <name evidence="15" type="ORF">KY46_03850</name>
</gene>
<keyword evidence="11 13" id="KW-0472">Membrane</keyword>
<feature type="transmembrane region" description="Helical" evidence="13">
    <location>
        <begin position="53"/>
        <end position="71"/>
    </location>
</feature>
<organism evidence="15 16">
    <name type="scientific">Photobacterium halotolerans</name>
    <dbReference type="NCBI Taxonomy" id="265726"/>
    <lineage>
        <taxon>Bacteria</taxon>
        <taxon>Pseudomonadati</taxon>
        <taxon>Pseudomonadota</taxon>
        <taxon>Gammaproteobacteria</taxon>
        <taxon>Vibrionales</taxon>
        <taxon>Vibrionaceae</taxon>
        <taxon>Photobacterium</taxon>
    </lineage>
</organism>
<dbReference type="GO" id="GO:0046872">
    <property type="term" value="F:metal ion binding"/>
    <property type="evidence" value="ECO:0007669"/>
    <property type="project" value="UniProtKB-KW"/>
</dbReference>
<dbReference type="SUPFAM" id="SSF81342">
    <property type="entry name" value="Transmembrane di-heme cytochromes"/>
    <property type="match status" value="1"/>
</dbReference>
<dbReference type="GO" id="GO:0009055">
    <property type="term" value="F:electron transfer activity"/>
    <property type="evidence" value="ECO:0007669"/>
    <property type="project" value="InterPro"/>
</dbReference>